<comment type="similarity">
    <text evidence="1">Belongs to the PITHD1 family.</text>
</comment>
<dbReference type="PANTHER" id="PTHR12175:SF1">
    <property type="entry name" value="PITH DOMAIN-CONTAINING PROTEIN 1"/>
    <property type="match status" value="1"/>
</dbReference>
<dbReference type="Gene3D" id="2.60.120.470">
    <property type="entry name" value="PITH domain"/>
    <property type="match status" value="1"/>
</dbReference>
<evidence type="ECO:0000259" key="2">
    <source>
        <dbReference type="PROSITE" id="PS51532"/>
    </source>
</evidence>
<dbReference type="SUPFAM" id="SSF49785">
    <property type="entry name" value="Galactose-binding domain-like"/>
    <property type="match status" value="1"/>
</dbReference>
<reference evidence="3" key="1">
    <citation type="submission" date="2021-02" db="EMBL/GenBank/DDBJ databases">
        <authorList>
            <person name="Dougan E. K."/>
            <person name="Rhodes N."/>
            <person name="Thang M."/>
            <person name="Chan C."/>
        </authorList>
    </citation>
    <scope>NUCLEOTIDE SEQUENCE</scope>
</reference>
<protein>
    <recommendedName>
        <fullName evidence="2">PITH domain-containing protein</fullName>
    </recommendedName>
</protein>
<sequence>VTGITVIGGDGGCAPSRVKLYINREDLDFTTVGDVEPTQELELAEDFHGAVQHPVRAAKFGSVTSLALLFPENLGGEQTRIHWIGIWGVGSEYKRQAVQCVYEAVASRKDNNVKDDVMPTHDVA</sequence>
<feature type="non-terminal residue" evidence="3">
    <location>
        <position position="124"/>
    </location>
</feature>
<comment type="caution">
    <text evidence="3">The sequence shown here is derived from an EMBL/GenBank/DDBJ whole genome shotgun (WGS) entry which is preliminary data.</text>
</comment>
<evidence type="ECO:0000313" key="3">
    <source>
        <dbReference type="EMBL" id="CAE8655711.1"/>
    </source>
</evidence>
<dbReference type="EMBL" id="CAJNNW010013720">
    <property type="protein sequence ID" value="CAE8655711.1"/>
    <property type="molecule type" value="Genomic_DNA"/>
</dbReference>
<evidence type="ECO:0000313" key="4">
    <source>
        <dbReference type="Proteomes" id="UP000626109"/>
    </source>
</evidence>
<dbReference type="AlphaFoldDB" id="A0A813IT13"/>
<evidence type="ECO:0000256" key="1">
    <source>
        <dbReference type="ARBA" id="ARBA00025788"/>
    </source>
</evidence>
<dbReference type="Pfam" id="PF06201">
    <property type="entry name" value="PITH"/>
    <property type="match status" value="1"/>
</dbReference>
<dbReference type="Proteomes" id="UP000626109">
    <property type="component" value="Unassembled WGS sequence"/>
</dbReference>
<feature type="domain" description="PITH" evidence="2">
    <location>
        <begin position="1"/>
        <end position="106"/>
    </location>
</feature>
<accession>A0A813IT13</accession>
<dbReference type="InterPro" id="IPR008979">
    <property type="entry name" value="Galactose-bd-like_sf"/>
</dbReference>
<dbReference type="GO" id="GO:0005737">
    <property type="term" value="C:cytoplasm"/>
    <property type="evidence" value="ECO:0007669"/>
    <property type="project" value="UniProtKB-ARBA"/>
</dbReference>
<gene>
    <name evidence="3" type="ORF">PGLA2088_LOCUS11772</name>
</gene>
<proteinExistence type="inferred from homology"/>
<organism evidence="3 4">
    <name type="scientific">Polarella glacialis</name>
    <name type="common">Dinoflagellate</name>
    <dbReference type="NCBI Taxonomy" id="89957"/>
    <lineage>
        <taxon>Eukaryota</taxon>
        <taxon>Sar</taxon>
        <taxon>Alveolata</taxon>
        <taxon>Dinophyceae</taxon>
        <taxon>Suessiales</taxon>
        <taxon>Suessiaceae</taxon>
        <taxon>Polarella</taxon>
    </lineage>
</organism>
<dbReference type="PROSITE" id="PS51532">
    <property type="entry name" value="PITH"/>
    <property type="match status" value="1"/>
</dbReference>
<dbReference type="InterPro" id="IPR010400">
    <property type="entry name" value="PITH_dom"/>
</dbReference>
<dbReference type="PANTHER" id="PTHR12175">
    <property type="entry name" value="AD039 HT014 THIOREDOXIN FAMILY TRP26"/>
    <property type="match status" value="1"/>
</dbReference>
<dbReference type="InterPro" id="IPR045099">
    <property type="entry name" value="PITH1-like"/>
</dbReference>
<name>A0A813IT13_POLGL</name>
<dbReference type="InterPro" id="IPR037047">
    <property type="entry name" value="PITH_dom_sf"/>
</dbReference>